<protein>
    <submittedName>
        <fullName evidence="3">Uncharacterized protein</fullName>
    </submittedName>
</protein>
<dbReference type="Proteomes" id="UP000245591">
    <property type="component" value="Unassembled WGS sequence"/>
</dbReference>
<feature type="region of interest" description="Disordered" evidence="2">
    <location>
        <begin position="1823"/>
        <end position="1855"/>
    </location>
</feature>
<organism evidence="3 4">
    <name type="scientific">Smittium angustum</name>
    <dbReference type="NCBI Taxonomy" id="133377"/>
    <lineage>
        <taxon>Eukaryota</taxon>
        <taxon>Fungi</taxon>
        <taxon>Fungi incertae sedis</taxon>
        <taxon>Zoopagomycota</taxon>
        <taxon>Kickxellomycotina</taxon>
        <taxon>Harpellomycetes</taxon>
        <taxon>Harpellales</taxon>
        <taxon>Legeriomycetaceae</taxon>
        <taxon>Smittium</taxon>
    </lineage>
</organism>
<feature type="compositionally biased region" description="Polar residues" evidence="2">
    <location>
        <begin position="1881"/>
        <end position="1901"/>
    </location>
</feature>
<gene>
    <name evidence="3" type="ORF">BB558_003796</name>
</gene>
<feature type="region of interest" description="Disordered" evidence="2">
    <location>
        <begin position="1"/>
        <end position="28"/>
    </location>
</feature>
<comment type="caution">
    <text evidence="3">The sequence shown here is derived from an EMBL/GenBank/DDBJ whole genome shotgun (WGS) entry which is preliminary data.</text>
</comment>
<feature type="compositionally biased region" description="Basic and acidic residues" evidence="2">
    <location>
        <begin position="1037"/>
        <end position="1047"/>
    </location>
</feature>
<reference evidence="3 4" key="1">
    <citation type="journal article" date="2018" name="MBio">
        <title>Comparative Genomics Reveals the Core Gene Toolbox for the Fungus-Insect Symbiosis.</title>
        <authorList>
            <person name="Wang Y."/>
            <person name="Stata M."/>
            <person name="Wang W."/>
            <person name="Stajich J.E."/>
            <person name="White M.M."/>
            <person name="Moncalvo J.M."/>
        </authorList>
    </citation>
    <scope>NUCLEOTIDE SEQUENCE [LARGE SCALE GENOMIC DNA]</scope>
    <source>
        <strain evidence="3 4">AUS-126-30</strain>
    </source>
</reference>
<feature type="compositionally biased region" description="Polar residues" evidence="2">
    <location>
        <begin position="1048"/>
        <end position="1070"/>
    </location>
</feature>
<name>A0A2U1J557_SMIAN</name>
<feature type="compositionally biased region" description="Polar residues" evidence="2">
    <location>
        <begin position="2025"/>
        <end position="2041"/>
    </location>
</feature>
<feature type="compositionally biased region" description="Polar residues" evidence="2">
    <location>
        <begin position="1014"/>
        <end position="1036"/>
    </location>
</feature>
<feature type="compositionally biased region" description="Basic residues" evidence="2">
    <location>
        <begin position="7"/>
        <end position="19"/>
    </location>
</feature>
<feature type="compositionally biased region" description="Low complexity" evidence="2">
    <location>
        <begin position="796"/>
        <end position="810"/>
    </location>
</feature>
<sequence>MVQGSKIKTKSKASTKSKVRSSGPVKNKIGKFTIKPKKESLIKQAKLDRKLGASTTKSLEMSMAVKANAVGKLTVLKSLETEIKDLLNTRIKQLEISRDELQMKIKNWTTIINNKKSSLEFFNSDFINNIPVSHTQRKTTPELENEDIQSNLPNNDKVSTNTIANDNPSSSTTTVIDVDSTRDNSIETPNHNNQTIETITNRSPYLETADSHSNESHYKQSIAEYIIDSNNPTHDRLVAFSRLNDLINHGMEIRFDEQSAVDSISLSSKLKSDRSHKFALEELVTLRVFQRIGQLKSKNKWSFWQIKQHKAPLRQKTSWDHVLNEMKSVYIGIELKKKYKQMSNYILSDLAAKEVASRKKLFSEQRQTTHKSVNINCETKEGESIEEKPDSGSNFALNLDKDGNILENITFELSQRDSVNKTLDGTVPNNLGLQDPKLNSDTSFKPLQNDFDYEHSNLEYHFLKLDDSVLSQDALNVIKNSFSDSTFNEPYHDIIESGIQVPISKNIPIEPESDEYNELEGVSYCNQNLDGDIMLSLQNKNFIEDYDIPIPILERYQQVLSTIDLFTMEGSNLNKYNNKIEITGSARGSNRMFSTLNSQKLNIKLQQDRNTPMGQFQFWQKHDQMLVTLVAIYGDNTELLTNTFNTVFQLYGKRKASSQQLYSRYFQIAKNEVKFEGYGHLTNVLKTYDFSQRDSNISTWSQTFDKWQKSLNGSFNSKTKDLVFSEKMSIFPSTKFMPANVSDLASLLVAHAPKYNVIRQNAKKRSLDSLVSDPTSSAPAANKRKTGYSDITGSYSTNANSDKNSNSANTGQKGNMNKQNFNPGRVFGPLELSRFKAERDRHLQQLIFDQRQAAALAAYQQRAAAVDHLQRTLNSEESISNQPQIPPSIPTSIPRVQGNPIYMARNHPGSLSSMPHPAQVLNSSTVIPNYSLNKAEENKLNYTPQNSTDTNIDLAGKNETFSQPILNKNSDSLEANYTLTNVSTTEKVNSDSKNVVGNETVMGVPLSINKNVINTPSDADGAENTNSNSATQISTDRASETNSHLETRNSLNYPSNNVIMNGSEASDTPLTYNQVQNNQNLALNSTAPDSKPRSLPFTPKLQFMPISGLENSEIVSKAGMDGLQQSIPGNSVQQLTPQNNFLKNYQPQLQQKQNNPLLFQPKAQSQHQLLAHHLAGIGSNKPHLQSEPNLKEFDQNNVYSTSPLLPQGTSTRNIQNLGQEGRVSGSPIDGSFGMTRMQSGNNIAPMMTPTGLNNNSLLIQQAKQLHHQIQLSLQIVLLAQQQPGLPYLVKQQLAIQIIQLQKLSKTPISQMRAGSIPLLIQSLHQQQLHVQGLVVATAAANANSSNSGVFNKGLHNLQGMQQQGLNNVDSSNLSGIPSSVQSYLNSQGSKIQPFGNVPGVGNSQTPKNSFGFNPLYTGESIQDETKMNSLDLLSIQNNQTDKIENALVSDSVSNSKGGFGIQGTSTPKLEGDNYQTHNFGGNLDVNGNIKPEKAGLNINSGMSTPNQNHSQQLQNQNIGQNNPNNDFIQIQIANQANLFRNFSNLESNLAPTPEQSQNIGTDGNLSSKAKNFGSSVGGVDLTSKLALEAALNGSNSDNTDTTLKTGGKGLDSGNMELSANFNFPHNNDTFGLHSNQTSSLSHNASPRSTIVEAGSSGIVSSFQKLASPTTNDSTSTDSAIQSATNISQVGSAHNNSEKININATLGDFNAIQPHQGILQLGEQLTNDQLRNFIPKLTNTQIMSMTNNQKQAFLSNQKNLNPQFLQQQIRTQLISQQNSQIRPQTPQTLQQIQLAQGQKIQSQQYQKQQQILIQMHQNQQQQISPQVLSANQTPSQTQTGSQLQSPQSLSNQQIQQNQQAQLQRQQQLYHLQMQIQNSQLQGRLTPNQGGTTPTGSVSANTNQSQQQHALLQKQRLEWLFHQQQQQILQRQNTPNSNQAITPNMNASFQGNNLLSLNQNQQLLLLQQLGQSHNQQLDPSQILQSHMQYQGLSPRIQQRVIDPSKHIPPQQVSSILALQQGVPMSHLQPNSPSISKTNSLDVKSSSNSGNEHESSGTLNVQRIEPATQVNIAPSDSNPNPTSLLSPSQESGISTPKGSQ</sequence>
<feature type="region of interest" description="Disordered" evidence="2">
    <location>
        <begin position="2022"/>
        <end position="2097"/>
    </location>
</feature>
<keyword evidence="1" id="KW-0175">Coiled coil</keyword>
<feature type="compositionally biased region" description="Low complexity" evidence="2">
    <location>
        <begin position="2071"/>
        <end position="2085"/>
    </location>
</feature>
<keyword evidence="4" id="KW-1185">Reference proteome</keyword>
<feature type="compositionally biased region" description="Polar residues" evidence="2">
    <location>
        <begin position="2086"/>
        <end position="2097"/>
    </location>
</feature>
<evidence type="ECO:0000313" key="4">
    <source>
        <dbReference type="Proteomes" id="UP000245591"/>
    </source>
</evidence>
<accession>A0A2U1J557</accession>
<dbReference type="Pfam" id="PF09495">
    <property type="entry name" value="DUF2462"/>
    <property type="match status" value="1"/>
</dbReference>
<dbReference type="InterPro" id="IPR019034">
    <property type="entry name" value="UPF0390"/>
</dbReference>
<feature type="compositionally biased region" description="Polar residues" evidence="2">
    <location>
        <begin position="148"/>
        <end position="168"/>
    </location>
</feature>
<feature type="region of interest" description="Disordered" evidence="2">
    <location>
        <begin position="137"/>
        <end position="176"/>
    </location>
</feature>
<feature type="compositionally biased region" description="Polar residues" evidence="2">
    <location>
        <begin position="811"/>
        <end position="822"/>
    </location>
</feature>
<feature type="region of interest" description="Disordered" evidence="2">
    <location>
        <begin position="766"/>
        <end position="827"/>
    </location>
</feature>
<evidence type="ECO:0000313" key="3">
    <source>
        <dbReference type="EMBL" id="PWA00168.1"/>
    </source>
</evidence>
<evidence type="ECO:0000256" key="1">
    <source>
        <dbReference type="SAM" id="Coils"/>
    </source>
</evidence>
<feature type="region of interest" description="Disordered" evidence="2">
    <location>
        <begin position="1881"/>
        <end position="1907"/>
    </location>
</feature>
<evidence type="ECO:0000256" key="2">
    <source>
        <dbReference type="SAM" id="MobiDB-lite"/>
    </source>
</evidence>
<feature type="region of interest" description="Disordered" evidence="2">
    <location>
        <begin position="1014"/>
        <end position="1070"/>
    </location>
</feature>
<dbReference type="EMBL" id="MBFU01000355">
    <property type="protein sequence ID" value="PWA00168.1"/>
    <property type="molecule type" value="Genomic_DNA"/>
</dbReference>
<proteinExistence type="predicted"/>
<feature type="coiled-coil region" evidence="1">
    <location>
        <begin position="84"/>
        <end position="111"/>
    </location>
</feature>